<evidence type="ECO:0000256" key="8">
    <source>
        <dbReference type="SAM" id="MobiDB-lite"/>
    </source>
</evidence>
<evidence type="ECO:0000256" key="1">
    <source>
        <dbReference type="ARBA" id="ARBA00004167"/>
    </source>
</evidence>
<name>A0A484L798_9ASTE</name>
<evidence type="ECO:0000313" key="13">
    <source>
        <dbReference type="EMBL" id="VFQ72235.1"/>
    </source>
</evidence>
<feature type="domain" description="Trichome birefringence-like N-terminal" evidence="12">
    <location>
        <begin position="486"/>
        <end position="537"/>
    </location>
</feature>
<comment type="similarity">
    <text evidence="3">Belongs to the PC-esterase family. TBL subfamily.</text>
</comment>
<feature type="transmembrane region" description="Helical" evidence="9">
    <location>
        <begin position="256"/>
        <end position="274"/>
    </location>
</feature>
<comment type="similarity">
    <text evidence="2">Belongs to the AHA1 family.</text>
</comment>
<evidence type="ECO:0000259" key="12">
    <source>
        <dbReference type="Pfam" id="PF14416"/>
    </source>
</evidence>
<reference evidence="13 14" key="1">
    <citation type="submission" date="2018-04" db="EMBL/GenBank/DDBJ databases">
        <authorList>
            <person name="Vogel A."/>
        </authorList>
    </citation>
    <scope>NUCLEOTIDE SEQUENCE [LARGE SCALE GENOMIC DNA]</scope>
</reference>
<organism evidence="13 14">
    <name type="scientific">Cuscuta campestris</name>
    <dbReference type="NCBI Taxonomy" id="132261"/>
    <lineage>
        <taxon>Eukaryota</taxon>
        <taxon>Viridiplantae</taxon>
        <taxon>Streptophyta</taxon>
        <taxon>Embryophyta</taxon>
        <taxon>Tracheophyta</taxon>
        <taxon>Spermatophyta</taxon>
        <taxon>Magnoliopsida</taxon>
        <taxon>eudicotyledons</taxon>
        <taxon>Gunneridae</taxon>
        <taxon>Pentapetalae</taxon>
        <taxon>asterids</taxon>
        <taxon>lamiids</taxon>
        <taxon>Solanales</taxon>
        <taxon>Convolvulaceae</taxon>
        <taxon>Cuscuteae</taxon>
        <taxon>Cuscuta</taxon>
        <taxon>Cuscuta subgen. Grammica</taxon>
        <taxon>Cuscuta sect. Cleistogrammica</taxon>
    </lineage>
</organism>
<dbReference type="Pfam" id="PF08327">
    <property type="entry name" value="AHSA1"/>
    <property type="match status" value="1"/>
</dbReference>
<evidence type="ECO:0000256" key="6">
    <source>
        <dbReference type="ARBA" id="ARBA00022989"/>
    </source>
</evidence>
<dbReference type="GO" id="GO:0016413">
    <property type="term" value="F:O-acetyltransferase activity"/>
    <property type="evidence" value="ECO:0007669"/>
    <property type="project" value="InterPro"/>
</dbReference>
<evidence type="ECO:0000256" key="9">
    <source>
        <dbReference type="SAM" id="Phobius"/>
    </source>
</evidence>
<dbReference type="InterPro" id="IPR029962">
    <property type="entry name" value="TBL"/>
</dbReference>
<dbReference type="SUPFAM" id="SSF55961">
    <property type="entry name" value="Bet v1-like"/>
    <property type="match status" value="1"/>
</dbReference>
<evidence type="ECO:0000256" key="2">
    <source>
        <dbReference type="ARBA" id="ARBA00006817"/>
    </source>
</evidence>
<evidence type="ECO:0000259" key="10">
    <source>
        <dbReference type="Pfam" id="PF08327"/>
    </source>
</evidence>
<keyword evidence="5" id="KW-0735">Signal-anchor</keyword>
<protein>
    <submittedName>
        <fullName evidence="13">Uncharacterized protein</fullName>
    </submittedName>
</protein>
<feature type="compositionally biased region" description="Polar residues" evidence="8">
    <location>
        <begin position="459"/>
        <end position="475"/>
    </location>
</feature>
<feature type="region of interest" description="Disordered" evidence="8">
    <location>
        <begin position="332"/>
        <end position="356"/>
    </location>
</feature>
<keyword evidence="6 9" id="KW-1133">Transmembrane helix</keyword>
<gene>
    <name evidence="13" type="ORF">CCAM_LOCUS14011</name>
</gene>
<dbReference type="InterPro" id="IPR023393">
    <property type="entry name" value="START-like_dom_sf"/>
</dbReference>
<evidence type="ECO:0000256" key="7">
    <source>
        <dbReference type="ARBA" id="ARBA00023136"/>
    </source>
</evidence>
<evidence type="ECO:0000259" key="11">
    <source>
        <dbReference type="Pfam" id="PF13839"/>
    </source>
</evidence>
<dbReference type="CDD" id="cd08892">
    <property type="entry name" value="SRPBCC_Aha1"/>
    <property type="match status" value="1"/>
</dbReference>
<keyword evidence="14" id="KW-1185">Reference proteome</keyword>
<evidence type="ECO:0000313" key="14">
    <source>
        <dbReference type="Proteomes" id="UP000595140"/>
    </source>
</evidence>
<dbReference type="InterPro" id="IPR013538">
    <property type="entry name" value="ASHA1/2-like_C"/>
</dbReference>
<dbReference type="AlphaFoldDB" id="A0A484L798"/>
<dbReference type="PANTHER" id="PTHR32285">
    <property type="entry name" value="PROTEIN TRICHOME BIREFRINGENCE-LIKE 9-RELATED"/>
    <property type="match status" value="1"/>
</dbReference>
<dbReference type="GO" id="GO:0016020">
    <property type="term" value="C:membrane"/>
    <property type="evidence" value="ECO:0007669"/>
    <property type="project" value="UniProtKB-SubCell"/>
</dbReference>
<dbReference type="OrthoDB" id="630188at2759"/>
<dbReference type="GO" id="GO:0005794">
    <property type="term" value="C:Golgi apparatus"/>
    <property type="evidence" value="ECO:0007669"/>
    <property type="project" value="TreeGrafter"/>
</dbReference>
<feature type="domain" description="Trichome birefringence-like C-terminal" evidence="11">
    <location>
        <begin position="539"/>
        <end position="824"/>
    </location>
</feature>
<accession>A0A484L798</accession>
<evidence type="ECO:0000256" key="4">
    <source>
        <dbReference type="ARBA" id="ARBA00022692"/>
    </source>
</evidence>
<feature type="region of interest" description="Disordered" evidence="8">
    <location>
        <begin position="363"/>
        <end position="382"/>
    </location>
</feature>
<dbReference type="Gene3D" id="3.30.530.20">
    <property type="match status" value="1"/>
</dbReference>
<dbReference type="Proteomes" id="UP000595140">
    <property type="component" value="Unassembled WGS sequence"/>
</dbReference>
<keyword evidence="4 9" id="KW-0812">Transmembrane</keyword>
<dbReference type="InterPro" id="IPR025846">
    <property type="entry name" value="TBL_N"/>
</dbReference>
<dbReference type="PANTHER" id="PTHR32285:SF22">
    <property type="entry name" value="PROTEIN TRICHOME BIREFRINGENCE"/>
    <property type="match status" value="1"/>
</dbReference>
<comment type="subcellular location">
    <subcellularLocation>
        <location evidence="1">Membrane</location>
        <topology evidence="1">Single-pass membrane protein</topology>
    </subcellularLocation>
</comment>
<feature type="domain" description="Activator of Hsp90 ATPase homologue 1/2-like C-terminal" evidence="10">
    <location>
        <begin position="98"/>
        <end position="209"/>
    </location>
</feature>
<evidence type="ECO:0000256" key="3">
    <source>
        <dbReference type="ARBA" id="ARBA00007727"/>
    </source>
</evidence>
<proteinExistence type="inferred from homology"/>
<keyword evidence="7 9" id="KW-0472">Membrane</keyword>
<sequence>MPGKIQKLRSPLGDQLKEAFVARARPFVLEQVRRWVSAMAKGGPVEDELELKKSVKKTTRGSTMDEDASTTAKMVAKEKKKDGFKAIKMSEMFNCRSSDLYEIMMDENRWKGFTQSNARISKEVGGEFSIFGESVNGTIVELQEGKLIVQKWRFSSWPRGIHSMVRLEFDEIEPQVTVIKLTHCDIPEEDRYGNDTVVENTERGWRDLIFHKIRSQNEQNASKMADTAKYAPINGGNLLSELKPHFSLIKAQRTKVCAFGFVFVFIAFTIFLAFSPSPNSSSPWFTNIFSLTGSTDGGGGTLPAPPSSGDSSRSQFSSIFSYFFPNSSVQTQNLTSPPPYNLPASQKNSSGVLDFSTDPEIARNQTRSNTDSDSAQLMKPSNQSAVLNATASSRLNNESSTVSNLPRSGVSGDGKVGVLNSNRTTATDEGEKSPANQTVRSPPKSSSEGGKENLEKQHNNNTGNKTENSSVSAAQGSEDLMKSLSSCDFFDGNWVMDESYPLYKPGSCSLIDEQFNCFINGRPDKNYQKYRWKPKACTLPRLNATHMLEMLRGKRLVFVGDSLNRNMWESLVCILRNSVNNQTKVYEEFGKQYFRGEASYSFVFEEYKFKVEFFVSPFLVQEWEITDETGKKKETLRLDLVGHSADKYENADILVFNTGHWWTHEKTSKGEDYYQEGSHVYHELNVLEAFRKALTTWARWVDAHINPAKTLVLFRGYSASHFSGGQWNSGGACDHEAEPIKNETYLTPYPPKMEVLERVLKGMKTHVSYLNVTRMTDFRKDGHPSMYRKQHLSDEERRSPLSYQDCSHWCLPGVPDIWNEILYAELLANQYQKQHQSKP</sequence>
<dbReference type="EMBL" id="OOIL02001115">
    <property type="protein sequence ID" value="VFQ72235.1"/>
    <property type="molecule type" value="Genomic_DNA"/>
</dbReference>
<feature type="compositionally biased region" description="Polar residues" evidence="8">
    <location>
        <begin position="392"/>
        <end position="406"/>
    </location>
</feature>
<dbReference type="Pfam" id="PF13839">
    <property type="entry name" value="PC-Esterase"/>
    <property type="match status" value="1"/>
</dbReference>
<dbReference type="InterPro" id="IPR026057">
    <property type="entry name" value="TBL_C"/>
</dbReference>
<feature type="compositionally biased region" description="Polar residues" evidence="8">
    <location>
        <begin position="434"/>
        <end position="448"/>
    </location>
</feature>
<evidence type="ECO:0000256" key="5">
    <source>
        <dbReference type="ARBA" id="ARBA00022968"/>
    </source>
</evidence>
<feature type="region of interest" description="Disordered" evidence="8">
    <location>
        <begin position="392"/>
        <end position="477"/>
    </location>
</feature>
<dbReference type="Pfam" id="PF14416">
    <property type="entry name" value="PMR5N"/>
    <property type="match status" value="1"/>
</dbReference>
<feature type="compositionally biased region" description="Basic and acidic residues" evidence="8">
    <location>
        <begin position="449"/>
        <end position="458"/>
    </location>
</feature>